<keyword evidence="2" id="KW-1185">Reference proteome</keyword>
<dbReference type="EMBL" id="JAWDGP010006106">
    <property type="protein sequence ID" value="KAK3747166.1"/>
    <property type="molecule type" value="Genomic_DNA"/>
</dbReference>
<accession>A0AAE0YJH7</accession>
<dbReference type="AlphaFoldDB" id="A0AAE0YJH7"/>
<evidence type="ECO:0000313" key="1">
    <source>
        <dbReference type="EMBL" id="KAK3747166.1"/>
    </source>
</evidence>
<comment type="caution">
    <text evidence="1">The sequence shown here is derived from an EMBL/GenBank/DDBJ whole genome shotgun (WGS) entry which is preliminary data.</text>
</comment>
<reference evidence="1" key="1">
    <citation type="journal article" date="2023" name="G3 (Bethesda)">
        <title>A reference genome for the long-term kleptoplast-retaining sea slug Elysia crispata morphotype clarki.</title>
        <authorList>
            <person name="Eastman K.E."/>
            <person name="Pendleton A.L."/>
            <person name="Shaikh M.A."/>
            <person name="Suttiyut T."/>
            <person name="Ogas R."/>
            <person name="Tomko P."/>
            <person name="Gavelis G."/>
            <person name="Widhalm J.R."/>
            <person name="Wisecaver J.H."/>
        </authorList>
    </citation>
    <scope>NUCLEOTIDE SEQUENCE</scope>
    <source>
        <strain evidence="1">ECLA1</strain>
    </source>
</reference>
<evidence type="ECO:0000313" key="2">
    <source>
        <dbReference type="Proteomes" id="UP001283361"/>
    </source>
</evidence>
<dbReference type="Proteomes" id="UP001283361">
    <property type="component" value="Unassembled WGS sequence"/>
</dbReference>
<proteinExistence type="predicted"/>
<sequence length="216" mass="24235">MCSSVLDFTGVYVQVRVSFKLPHNKRFVPDSNVLSYACPNIVPHRPCHSAHVLRMRQPYLSGSIHADEDLMLRVSTIHYPPERPASLTGNNTDTGRHELEDTNYCSGNPRSACPKKSASEDFTFLFLLSVPSQHSLSYPTELGGPQHVLEKKNNPKPKTPHLFPSWKLNSIAGQSLQVFKIQSAQFNWIRKSSPTVYGAGLLNKTGDFLRDRTDTE</sequence>
<gene>
    <name evidence="1" type="ORF">RRG08_035712</name>
</gene>
<organism evidence="1 2">
    <name type="scientific">Elysia crispata</name>
    <name type="common">lettuce slug</name>
    <dbReference type="NCBI Taxonomy" id="231223"/>
    <lineage>
        <taxon>Eukaryota</taxon>
        <taxon>Metazoa</taxon>
        <taxon>Spiralia</taxon>
        <taxon>Lophotrochozoa</taxon>
        <taxon>Mollusca</taxon>
        <taxon>Gastropoda</taxon>
        <taxon>Heterobranchia</taxon>
        <taxon>Euthyneura</taxon>
        <taxon>Panpulmonata</taxon>
        <taxon>Sacoglossa</taxon>
        <taxon>Placobranchoidea</taxon>
        <taxon>Plakobranchidae</taxon>
        <taxon>Elysia</taxon>
    </lineage>
</organism>
<protein>
    <submittedName>
        <fullName evidence="1">Uncharacterized protein</fullName>
    </submittedName>
</protein>
<name>A0AAE0YJH7_9GAST</name>